<dbReference type="AlphaFoldDB" id="A0A381N1K4"/>
<feature type="transmembrane region" description="Helical" evidence="1">
    <location>
        <begin position="120"/>
        <end position="141"/>
    </location>
</feature>
<dbReference type="Pfam" id="PF09980">
    <property type="entry name" value="DUF2214"/>
    <property type="match status" value="1"/>
</dbReference>
<keyword evidence="1" id="KW-0812">Transmembrane</keyword>
<evidence type="ECO:0000313" key="2">
    <source>
        <dbReference type="EMBL" id="SUZ47568.1"/>
    </source>
</evidence>
<feature type="transmembrane region" description="Helical" evidence="1">
    <location>
        <begin position="77"/>
        <end position="100"/>
    </location>
</feature>
<dbReference type="EMBL" id="UINC01000022">
    <property type="protein sequence ID" value="SUZ47568.1"/>
    <property type="molecule type" value="Genomic_DNA"/>
</dbReference>
<reference evidence="2" key="1">
    <citation type="submission" date="2018-05" db="EMBL/GenBank/DDBJ databases">
        <authorList>
            <person name="Lanie J.A."/>
            <person name="Ng W.-L."/>
            <person name="Kazmierczak K.M."/>
            <person name="Andrzejewski T.M."/>
            <person name="Davidsen T.M."/>
            <person name="Wayne K.J."/>
            <person name="Tettelin H."/>
            <person name="Glass J.I."/>
            <person name="Rusch D."/>
            <person name="Podicherti R."/>
            <person name="Tsui H.-C.T."/>
            <person name="Winkler M.E."/>
        </authorList>
    </citation>
    <scope>NUCLEOTIDE SEQUENCE</scope>
</reference>
<accession>A0A381N1K4</accession>
<organism evidence="2">
    <name type="scientific">marine metagenome</name>
    <dbReference type="NCBI Taxonomy" id="408172"/>
    <lineage>
        <taxon>unclassified sequences</taxon>
        <taxon>metagenomes</taxon>
        <taxon>ecological metagenomes</taxon>
    </lineage>
</organism>
<feature type="transmembrane region" description="Helical" evidence="1">
    <location>
        <begin position="6"/>
        <end position="24"/>
    </location>
</feature>
<protein>
    <recommendedName>
        <fullName evidence="3">DUF2214 domain-containing protein</fullName>
    </recommendedName>
</protein>
<keyword evidence="1" id="KW-1133">Transmembrane helix</keyword>
<proteinExistence type="predicted"/>
<gene>
    <name evidence="2" type="ORF">METZ01_LOCUS422</name>
</gene>
<keyword evidence="1" id="KW-0472">Membrane</keyword>
<feature type="transmembrane region" description="Helical" evidence="1">
    <location>
        <begin position="45"/>
        <end position="65"/>
    </location>
</feature>
<evidence type="ECO:0000256" key="1">
    <source>
        <dbReference type="SAM" id="Phobius"/>
    </source>
</evidence>
<sequence length="145" mass="16367">MLYTLFRYLHFLAIFSLAGTLVITNMAIKPVIKDEDAHNLAKVNAVYSLSAVLAFVFGLVLWLWVGKPAEFYTLNPLFLLKLGLFAFIALLSVFPSLFFVRNYRARNREIPVPRSIQMLIRIELVLLVFISITASLMARGIGLSS</sequence>
<name>A0A381N1K4_9ZZZZ</name>
<evidence type="ECO:0008006" key="3">
    <source>
        <dbReference type="Google" id="ProtNLM"/>
    </source>
</evidence>
<dbReference type="InterPro" id="IPR018706">
    <property type="entry name" value="DUF2214_membrane"/>
</dbReference>